<sequence length="272" mass="30896">MADDDWDISAIEKPDDQIIIINQNGNQQLYLHPMQPAQFIQQSSFPPSPTTIACVPQTTTIPKESIDLQQQLDIGANIYPNFTFSMKTHLIQTRTSTFDLKSGKNQLMRITYELLQEELTNDLWTWCKYGQKHIKDSPFPRNYYKCNTSKLCEAKKKIEKSAKDENIFLVSYSGGHNHDPPTNRRNLVSCNNSSEFKLPKGINILPKTSTLNASSSSSKRIKRSRTAVSPIIATMPPLEIRSENKMFVTAVEEKGDGKEEVDMTEDILMGFE</sequence>
<dbReference type="EMBL" id="JAIVGD010000015">
    <property type="protein sequence ID" value="KAH0758041.1"/>
    <property type="molecule type" value="Genomic_DNA"/>
</dbReference>
<keyword evidence="2" id="KW-0805">Transcription regulation</keyword>
<keyword evidence="5" id="KW-0539">Nucleus</keyword>
<dbReference type="SUPFAM" id="SSF118290">
    <property type="entry name" value="WRKY DNA-binding domain"/>
    <property type="match status" value="1"/>
</dbReference>
<dbReference type="InterPro" id="IPR003657">
    <property type="entry name" value="WRKY_dom"/>
</dbReference>
<dbReference type="Proteomes" id="UP000826656">
    <property type="component" value="Unassembled WGS sequence"/>
</dbReference>
<proteinExistence type="predicted"/>
<gene>
    <name evidence="7" type="ORF">KY290_021534</name>
</gene>
<evidence type="ECO:0000256" key="4">
    <source>
        <dbReference type="ARBA" id="ARBA00023163"/>
    </source>
</evidence>
<dbReference type="SMART" id="SM00774">
    <property type="entry name" value="WRKY"/>
    <property type="match status" value="1"/>
</dbReference>
<comment type="caution">
    <text evidence="7">The sequence shown here is derived from an EMBL/GenBank/DDBJ whole genome shotgun (WGS) entry which is preliminary data.</text>
</comment>
<evidence type="ECO:0000313" key="8">
    <source>
        <dbReference type="Proteomes" id="UP000826656"/>
    </source>
</evidence>
<evidence type="ECO:0000256" key="3">
    <source>
        <dbReference type="ARBA" id="ARBA00023125"/>
    </source>
</evidence>
<evidence type="ECO:0000256" key="1">
    <source>
        <dbReference type="ARBA" id="ARBA00004123"/>
    </source>
</evidence>
<keyword evidence="8" id="KW-1185">Reference proteome</keyword>
<accession>A0ABQ7V1X6</accession>
<feature type="domain" description="WRKY" evidence="6">
    <location>
        <begin position="115"/>
        <end position="181"/>
    </location>
</feature>
<evidence type="ECO:0000259" key="6">
    <source>
        <dbReference type="PROSITE" id="PS50811"/>
    </source>
</evidence>
<evidence type="ECO:0000313" key="7">
    <source>
        <dbReference type="EMBL" id="KAH0758041.1"/>
    </source>
</evidence>
<dbReference type="PANTHER" id="PTHR32096:SF80">
    <property type="entry name" value="WRKY TRANSCRIPTION FACTOR 27-RELATED"/>
    <property type="match status" value="1"/>
</dbReference>
<dbReference type="Gene3D" id="2.20.25.80">
    <property type="entry name" value="WRKY domain"/>
    <property type="match status" value="1"/>
</dbReference>
<protein>
    <recommendedName>
        <fullName evidence="6">WRKY domain-containing protein</fullName>
    </recommendedName>
</protein>
<keyword evidence="4" id="KW-0804">Transcription</keyword>
<evidence type="ECO:0000256" key="5">
    <source>
        <dbReference type="ARBA" id="ARBA00023242"/>
    </source>
</evidence>
<comment type="subcellular location">
    <subcellularLocation>
        <location evidence="1">Nucleus</location>
    </subcellularLocation>
</comment>
<dbReference type="InterPro" id="IPR036576">
    <property type="entry name" value="WRKY_dom_sf"/>
</dbReference>
<name>A0ABQ7V1X6_SOLTU</name>
<evidence type="ECO:0000256" key="2">
    <source>
        <dbReference type="ARBA" id="ARBA00023015"/>
    </source>
</evidence>
<keyword evidence="3" id="KW-0238">DNA-binding</keyword>
<reference evidence="7 8" key="1">
    <citation type="journal article" date="2021" name="bioRxiv">
        <title>Chromosome-scale and haplotype-resolved genome assembly of a tetraploid potato cultivar.</title>
        <authorList>
            <person name="Sun H."/>
            <person name="Jiao W.-B."/>
            <person name="Krause K."/>
            <person name="Campoy J.A."/>
            <person name="Goel M."/>
            <person name="Folz-Donahue K."/>
            <person name="Kukat C."/>
            <person name="Huettel B."/>
            <person name="Schneeberger K."/>
        </authorList>
    </citation>
    <scope>NUCLEOTIDE SEQUENCE [LARGE SCALE GENOMIC DNA]</scope>
    <source>
        <strain evidence="7">SolTubOtavaFocal</strain>
        <tissue evidence="7">Leaves</tissue>
    </source>
</reference>
<organism evidence="7 8">
    <name type="scientific">Solanum tuberosum</name>
    <name type="common">Potato</name>
    <dbReference type="NCBI Taxonomy" id="4113"/>
    <lineage>
        <taxon>Eukaryota</taxon>
        <taxon>Viridiplantae</taxon>
        <taxon>Streptophyta</taxon>
        <taxon>Embryophyta</taxon>
        <taxon>Tracheophyta</taxon>
        <taxon>Spermatophyta</taxon>
        <taxon>Magnoliopsida</taxon>
        <taxon>eudicotyledons</taxon>
        <taxon>Gunneridae</taxon>
        <taxon>Pentapetalae</taxon>
        <taxon>asterids</taxon>
        <taxon>lamiids</taxon>
        <taxon>Solanales</taxon>
        <taxon>Solanaceae</taxon>
        <taxon>Solanoideae</taxon>
        <taxon>Solaneae</taxon>
        <taxon>Solanum</taxon>
    </lineage>
</organism>
<dbReference type="Pfam" id="PF03106">
    <property type="entry name" value="WRKY"/>
    <property type="match status" value="1"/>
</dbReference>
<dbReference type="InterPro" id="IPR044810">
    <property type="entry name" value="WRKY_plant"/>
</dbReference>
<dbReference type="PROSITE" id="PS50811">
    <property type="entry name" value="WRKY"/>
    <property type="match status" value="1"/>
</dbReference>
<dbReference type="PANTHER" id="PTHR32096">
    <property type="entry name" value="WRKY TRANSCRIPTION FACTOR 30-RELATED-RELATED"/>
    <property type="match status" value="1"/>
</dbReference>